<keyword evidence="4 6" id="KW-0472">Membrane</keyword>
<sequence>MERVDLVLKWAGAFTTSAVTYLYGGWSAILGALLVFVAIDYASGVAAACKRGELKSSVGLWGIAGKVFIFAMVAAGHLIDSILGDSHMFRDTIIYFYLANELLSIIENGGKLGAPIPPVIKKAVEVLQGKGGTNDDRN</sequence>
<comment type="similarity">
    <text evidence="5">Belongs to the bacteriophage holin family. Cp-1 holin subfamily.</text>
</comment>
<evidence type="ECO:0000256" key="2">
    <source>
        <dbReference type="ARBA" id="ARBA00022692"/>
    </source>
</evidence>
<dbReference type="RefSeq" id="WP_213430591.1">
    <property type="nucleotide sequence ID" value="NZ_AP031286.1"/>
</dbReference>
<accession>A0ABN8UHI5</accession>
<dbReference type="NCBIfam" id="TIGR01593">
    <property type="entry name" value="holin_tox_secr"/>
    <property type="match status" value="1"/>
</dbReference>
<protein>
    <submittedName>
        <fullName evidence="7">Phage holin family protein</fullName>
    </submittedName>
</protein>
<evidence type="ECO:0000256" key="6">
    <source>
        <dbReference type="SAM" id="Phobius"/>
    </source>
</evidence>
<dbReference type="Proteomes" id="UP001154322">
    <property type="component" value="Unassembled WGS sequence"/>
</dbReference>
<evidence type="ECO:0000313" key="7">
    <source>
        <dbReference type="EMBL" id="CAH8249363.1"/>
    </source>
</evidence>
<proteinExistence type="inferred from homology"/>
<evidence type="ECO:0000256" key="1">
    <source>
        <dbReference type="ARBA" id="ARBA00004141"/>
    </source>
</evidence>
<reference evidence="7" key="1">
    <citation type="submission" date="2022-06" db="EMBL/GenBank/DDBJ databases">
        <authorList>
            <person name="Dietemann V."/>
            <person name="Ory F."/>
            <person name="Dainat B."/>
            <person name="Oberhansli S."/>
        </authorList>
    </citation>
    <scope>NUCLEOTIDE SEQUENCE</scope>
    <source>
        <strain evidence="7">Ena-SAMPLE-TAB-26-04-2022-14:26:32:270-5432</strain>
    </source>
</reference>
<evidence type="ECO:0000256" key="4">
    <source>
        <dbReference type="ARBA" id="ARBA00023136"/>
    </source>
</evidence>
<gene>
    <name evidence="7" type="ORF">WJ0W_006549</name>
</gene>
<evidence type="ECO:0000313" key="8">
    <source>
        <dbReference type="Proteomes" id="UP001154322"/>
    </source>
</evidence>
<dbReference type="InterPro" id="IPR006480">
    <property type="entry name" value="Phage_holin_4_1"/>
</dbReference>
<comment type="caution">
    <text evidence="7">The sequence shown here is derived from an EMBL/GenBank/DDBJ whole genome shotgun (WGS) entry which is preliminary data.</text>
</comment>
<comment type="subcellular location">
    <subcellularLocation>
        <location evidence="1">Membrane</location>
        <topology evidence="1">Multi-pass membrane protein</topology>
    </subcellularLocation>
</comment>
<organism evidence="7 8">
    <name type="scientific">Paenibacillus melissococcoides</name>
    <dbReference type="NCBI Taxonomy" id="2912268"/>
    <lineage>
        <taxon>Bacteria</taxon>
        <taxon>Bacillati</taxon>
        <taxon>Bacillota</taxon>
        <taxon>Bacilli</taxon>
        <taxon>Bacillales</taxon>
        <taxon>Paenibacillaceae</taxon>
        <taxon>Paenibacillus</taxon>
    </lineage>
</organism>
<name>A0ABN8UHI5_9BACL</name>
<evidence type="ECO:0000256" key="3">
    <source>
        <dbReference type="ARBA" id="ARBA00022989"/>
    </source>
</evidence>
<keyword evidence="2 6" id="KW-0812">Transmembrane</keyword>
<keyword evidence="8" id="KW-1185">Reference proteome</keyword>
<feature type="transmembrane region" description="Helical" evidence="6">
    <location>
        <begin position="20"/>
        <end position="39"/>
    </location>
</feature>
<keyword evidence="3 6" id="KW-1133">Transmembrane helix</keyword>
<evidence type="ECO:0000256" key="5">
    <source>
        <dbReference type="ARBA" id="ARBA00023600"/>
    </source>
</evidence>
<feature type="transmembrane region" description="Helical" evidence="6">
    <location>
        <begin position="60"/>
        <end position="79"/>
    </location>
</feature>
<dbReference type="EMBL" id="CALYLO010000016">
    <property type="protein sequence ID" value="CAH8249363.1"/>
    <property type="molecule type" value="Genomic_DNA"/>
</dbReference>
<dbReference type="Pfam" id="PF05105">
    <property type="entry name" value="Phage_holin_4_1"/>
    <property type="match status" value="1"/>
</dbReference>